<sequence length="729" mass="79382">MKEPTAAKMTKRARAATLAALALPLDADNNAKMCGDEATASHPTVCSSSISTSGSTIADGGASKSCSTETPFPPKTDASLFAPCSYKDVLLQRASTASSTNLPIHQDNDAFSSSSGTLTPPLSPTDDDTGGHRSNNDPHDIDARLARMTRQDKTAAARLHTRTIRGAIAHASAQGVLSKSSKRELRQSMLRGQTRVVLEGLRQKCHLQPVVPPQPQPPASEFELRHTNGLLKCLHLHAPLQPTVRLAAKHLALLELGRVVDTWVPHASLFLGGSSYLKADRADSTLDVVVLCPQHVQATDFVTEFRAILARHDGCRDVAAAVAVDATHVPTLMCTFHGQSVALLFARFPHPVVPKHLPLHSDHILAEMDVASVRALSVPRLASLVLELVPNPTTFRTCLRTVRHWATARGLDAPRVGFLGGTAWTLLVAFVCQLFPNAVAASLVHHFFSVLAAWPWPTPLMLTKPYDAAVAGVVGQWNPLGNVHDRAHAMPILTPGYPATNAAATVTHSTLRVLREEFTRGKLLLDDMAAQGLSSPAAWTSLFAPSDFAVRYDHYLQVRMDVVAASADDDEATRRRRRDQYTAVVATKLRKLVDTLQHTAYVWTVHPFPTRFEEAGDACFYYVGFEVDPAVDADAAALVAPVLTYFVATELRPTTESGHATMMYRHWQDLPNSIFPLGRDHAAGDRAKYMLSRAHNLHVATTSARRHPMVQPPRPPPLHCLPPFHHHHS</sequence>
<dbReference type="SUPFAM" id="SSF81631">
    <property type="entry name" value="PAP/OAS1 substrate-binding domain"/>
    <property type="match status" value="1"/>
</dbReference>
<comment type="cofactor">
    <cofactor evidence="2">
        <name>Mg(2+)</name>
        <dbReference type="ChEBI" id="CHEBI:18420"/>
    </cofactor>
</comment>
<feature type="domain" description="Poly(A) polymerase RNA-binding" evidence="14">
    <location>
        <begin position="548"/>
        <end position="615"/>
    </location>
</feature>
<evidence type="ECO:0000256" key="3">
    <source>
        <dbReference type="ARBA" id="ARBA00004123"/>
    </source>
</evidence>
<dbReference type="Pfam" id="PF04928">
    <property type="entry name" value="PAP_central"/>
    <property type="match status" value="1"/>
</dbReference>
<keyword evidence="6" id="KW-0507">mRNA processing</keyword>
<evidence type="ECO:0000256" key="4">
    <source>
        <dbReference type="ARBA" id="ARBA00010912"/>
    </source>
</evidence>
<feature type="region of interest" description="Disordered" evidence="13">
    <location>
        <begin position="98"/>
        <end position="140"/>
    </location>
</feature>
<keyword evidence="7" id="KW-0808">Transferase</keyword>
<evidence type="ECO:0000256" key="12">
    <source>
        <dbReference type="ARBA" id="ARBA00023242"/>
    </source>
</evidence>
<dbReference type="Gene3D" id="3.30.70.590">
    <property type="entry name" value="Poly(A) polymerase predicted RNA binding domain"/>
    <property type="match status" value="1"/>
</dbReference>
<evidence type="ECO:0000256" key="6">
    <source>
        <dbReference type="ARBA" id="ARBA00022664"/>
    </source>
</evidence>
<feature type="region of interest" description="Disordered" evidence="13">
    <location>
        <begin position="704"/>
        <end position="729"/>
    </location>
</feature>
<dbReference type="AlphaFoldDB" id="A0A485L371"/>
<evidence type="ECO:0000256" key="1">
    <source>
        <dbReference type="ARBA" id="ARBA00001936"/>
    </source>
</evidence>
<keyword evidence="9" id="KW-0547">Nucleotide-binding</keyword>
<evidence type="ECO:0000256" key="7">
    <source>
        <dbReference type="ARBA" id="ARBA00022679"/>
    </source>
</evidence>
<dbReference type="GO" id="GO:0031123">
    <property type="term" value="P:RNA 3'-end processing"/>
    <property type="evidence" value="ECO:0007669"/>
    <property type="project" value="InterPro"/>
</dbReference>
<keyword evidence="12" id="KW-0539">Nucleus</keyword>
<reference evidence="17" key="2">
    <citation type="submission" date="2019-06" db="EMBL/GenBank/DDBJ databases">
        <title>Genomics analysis of Aphanomyces spp. identifies a new class of oomycete effector associated with host adaptation.</title>
        <authorList>
            <person name="Gaulin E."/>
        </authorList>
    </citation>
    <scope>NUCLEOTIDE SEQUENCE</scope>
    <source>
        <strain evidence="17">CBS 578.67</strain>
    </source>
</reference>
<dbReference type="PANTHER" id="PTHR10682:SF10">
    <property type="entry name" value="POLYNUCLEOTIDE ADENYLYLTRANSFERASE"/>
    <property type="match status" value="1"/>
</dbReference>
<evidence type="ECO:0000256" key="8">
    <source>
        <dbReference type="ARBA" id="ARBA00022723"/>
    </source>
</evidence>
<keyword evidence="19" id="KW-1185">Reference proteome</keyword>
<dbReference type="Gene3D" id="3.30.460.10">
    <property type="entry name" value="Beta Polymerase, domain 2"/>
    <property type="match status" value="1"/>
</dbReference>
<dbReference type="GO" id="GO:1990817">
    <property type="term" value="F:poly(A) RNA polymerase activity"/>
    <property type="evidence" value="ECO:0007669"/>
    <property type="project" value="UniProtKB-EC"/>
</dbReference>
<comment type="subcellular location">
    <subcellularLocation>
        <location evidence="3">Nucleus</location>
    </subcellularLocation>
</comment>
<feature type="domain" description="Poly(A) polymerase nucleotidyltransferase" evidence="16">
    <location>
        <begin position="269"/>
        <end position="389"/>
    </location>
</feature>
<dbReference type="InterPro" id="IPR048840">
    <property type="entry name" value="PolA_pol_NTPase"/>
</dbReference>
<protein>
    <recommendedName>
        <fullName evidence="5">polynucleotide adenylyltransferase</fullName>
        <ecNumber evidence="5">2.7.7.19</ecNumber>
    </recommendedName>
</protein>
<comment type="similarity">
    <text evidence="4">Belongs to the poly(A) polymerase family.</text>
</comment>
<dbReference type="Pfam" id="PF04926">
    <property type="entry name" value="PAP_RNA-bind"/>
    <property type="match status" value="1"/>
</dbReference>
<dbReference type="InterPro" id="IPR043519">
    <property type="entry name" value="NT_sf"/>
</dbReference>
<feature type="compositionally biased region" description="Low complexity" evidence="13">
    <location>
        <begin position="47"/>
        <end position="63"/>
    </location>
</feature>
<dbReference type="InterPro" id="IPR007012">
    <property type="entry name" value="PolA_pol_cen_dom"/>
</dbReference>
<evidence type="ECO:0000259" key="14">
    <source>
        <dbReference type="Pfam" id="PF04926"/>
    </source>
</evidence>
<dbReference type="EC" id="2.7.7.19" evidence="5"/>
<evidence type="ECO:0000313" key="17">
    <source>
        <dbReference type="EMBL" id="KAF0693602.1"/>
    </source>
</evidence>
<evidence type="ECO:0000259" key="16">
    <source>
        <dbReference type="Pfam" id="PF20750"/>
    </source>
</evidence>
<dbReference type="GO" id="GO:0005634">
    <property type="term" value="C:nucleus"/>
    <property type="evidence" value="ECO:0007669"/>
    <property type="project" value="UniProtKB-SubCell"/>
</dbReference>
<dbReference type="OrthoDB" id="412748at2759"/>
<feature type="region of interest" description="Disordered" evidence="13">
    <location>
        <begin position="41"/>
        <end position="70"/>
    </location>
</feature>
<dbReference type="InterPro" id="IPR007010">
    <property type="entry name" value="PolA_pol_RNA-bd_dom"/>
</dbReference>
<organism evidence="18 19">
    <name type="scientific">Aphanomyces stellatus</name>
    <dbReference type="NCBI Taxonomy" id="120398"/>
    <lineage>
        <taxon>Eukaryota</taxon>
        <taxon>Sar</taxon>
        <taxon>Stramenopiles</taxon>
        <taxon>Oomycota</taxon>
        <taxon>Saprolegniomycetes</taxon>
        <taxon>Saprolegniales</taxon>
        <taxon>Verrucalvaceae</taxon>
        <taxon>Aphanomyces</taxon>
    </lineage>
</organism>
<evidence type="ECO:0000256" key="2">
    <source>
        <dbReference type="ARBA" id="ARBA00001946"/>
    </source>
</evidence>
<dbReference type="EMBL" id="VJMH01005679">
    <property type="protein sequence ID" value="KAF0693602.1"/>
    <property type="molecule type" value="Genomic_DNA"/>
</dbReference>
<dbReference type="Pfam" id="PF20750">
    <property type="entry name" value="PAP_NTPase"/>
    <property type="match status" value="1"/>
</dbReference>
<keyword evidence="10" id="KW-0067">ATP-binding</keyword>
<dbReference type="GO" id="GO:0005524">
    <property type="term" value="F:ATP binding"/>
    <property type="evidence" value="ECO:0007669"/>
    <property type="project" value="UniProtKB-KW"/>
</dbReference>
<keyword evidence="8" id="KW-0479">Metal-binding</keyword>
<evidence type="ECO:0000259" key="15">
    <source>
        <dbReference type="Pfam" id="PF04928"/>
    </source>
</evidence>
<comment type="cofactor">
    <cofactor evidence="1">
        <name>Mn(2+)</name>
        <dbReference type="ChEBI" id="CHEBI:29035"/>
    </cofactor>
</comment>
<dbReference type="GO" id="GO:0003723">
    <property type="term" value="F:RNA binding"/>
    <property type="evidence" value="ECO:0007669"/>
    <property type="project" value="InterPro"/>
</dbReference>
<dbReference type="InterPro" id="IPR011068">
    <property type="entry name" value="NuclTrfase_I-like_C"/>
</dbReference>
<feature type="compositionally biased region" description="Basic and acidic residues" evidence="13">
    <location>
        <begin position="129"/>
        <end position="140"/>
    </location>
</feature>
<evidence type="ECO:0000313" key="19">
    <source>
        <dbReference type="Proteomes" id="UP000332933"/>
    </source>
</evidence>
<evidence type="ECO:0000256" key="11">
    <source>
        <dbReference type="ARBA" id="ARBA00022842"/>
    </source>
</evidence>
<dbReference type="GO" id="GO:0046872">
    <property type="term" value="F:metal ion binding"/>
    <property type="evidence" value="ECO:0007669"/>
    <property type="project" value="UniProtKB-KW"/>
</dbReference>
<dbReference type="PANTHER" id="PTHR10682">
    <property type="entry name" value="POLY A POLYMERASE"/>
    <property type="match status" value="1"/>
</dbReference>
<dbReference type="EMBL" id="CAADRA010005700">
    <property type="protein sequence ID" value="VFT92269.1"/>
    <property type="molecule type" value="Genomic_DNA"/>
</dbReference>
<reference evidence="18 19" key="1">
    <citation type="submission" date="2019-03" db="EMBL/GenBank/DDBJ databases">
        <authorList>
            <person name="Gaulin E."/>
            <person name="Dumas B."/>
        </authorList>
    </citation>
    <scope>NUCLEOTIDE SEQUENCE [LARGE SCALE GENOMIC DNA]</scope>
    <source>
        <strain evidence="18">CBS 568.67</strain>
    </source>
</reference>
<evidence type="ECO:0000256" key="5">
    <source>
        <dbReference type="ARBA" id="ARBA00012388"/>
    </source>
</evidence>
<dbReference type="GO" id="GO:0006397">
    <property type="term" value="P:mRNA processing"/>
    <property type="evidence" value="ECO:0007669"/>
    <property type="project" value="UniProtKB-KW"/>
</dbReference>
<keyword evidence="11" id="KW-0460">Magnesium</keyword>
<gene>
    <name evidence="18" type="primary">Aste57867_15467</name>
    <name evidence="17" type="ORF">As57867_015411</name>
    <name evidence="18" type="ORF">ASTE57867_15467</name>
</gene>
<dbReference type="Gene3D" id="1.10.1410.10">
    <property type="match status" value="1"/>
</dbReference>
<dbReference type="Proteomes" id="UP000332933">
    <property type="component" value="Unassembled WGS sequence"/>
</dbReference>
<name>A0A485L371_9STRA</name>
<evidence type="ECO:0000313" key="18">
    <source>
        <dbReference type="EMBL" id="VFT92269.1"/>
    </source>
</evidence>
<evidence type="ECO:0000256" key="10">
    <source>
        <dbReference type="ARBA" id="ARBA00022840"/>
    </source>
</evidence>
<evidence type="ECO:0000256" key="13">
    <source>
        <dbReference type="SAM" id="MobiDB-lite"/>
    </source>
</evidence>
<dbReference type="FunFam" id="1.10.1410.10:FF:000001">
    <property type="entry name" value="Putative poly(A) polymerase gamma"/>
    <property type="match status" value="1"/>
</dbReference>
<accession>A0A485L371</accession>
<dbReference type="SUPFAM" id="SSF81301">
    <property type="entry name" value="Nucleotidyltransferase"/>
    <property type="match status" value="1"/>
</dbReference>
<evidence type="ECO:0000256" key="9">
    <source>
        <dbReference type="ARBA" id="ARBA00022741"/>
    </source>
</evidence>
<feature type="compositionally biased region" description="Pro residues" evidence="13">
    <location>
        <begin position="710"/>
        <end position="720"/>
    </location>
</feature>
<dbReference type="SUPFAM" id="SSF55003">
    <property type="entry name" value="PAP/Archaeal CCA-adding enzyme, C-terminal domain"/>
    <property type="match status" value="1"/>
</dbReference>
<proteinExistence type="inferred from homology"/>
<feature type="domain" description="Poly(A) polymerase central" evidence="15">
    <location>
        <begin position="394"/>
        <end position="544"/>
    </location>
</feature>